<dbReference type="Proteomes" id="UP000192638">
    <property type="component" value="Unassembled WGS sequence"/>
</dbReference>
<evidence type="ECO:0000313" key="2">
    <source>
        <dbReference type="Proteomes" id="UP000192638"/>
    </source>
</evidence>
<evidence type="ECO:0000313" key="1">
    <source>
        <dbReference type="EMBL" id="OQQ86142.1"/>
    </source>
</evidence>
<dbReference type="AlphaFoldDB" id="A0A1V9R5T9"/>
<sequence>MIIMAYSTIVTKDEGAVIIVDNIDTKRNKAEHKIIQLSKEAKIYLVSFGKYELDGLVWDSLIKGFQMRVNQPIATFKECILRFEEYLRSLKDNYRKDLYIQRIIWTVLNNLTINGGIQSLVENINRIYSTLSIDRQVNEEATPILINELVNFLNQNQISIDQESFNKLVEIVKDAYLYPRKNLQDYMGICLVGVGNDETSISATSYRLYGVTENNKLLVSVQQIGKGIINLEKSEATEIMIGGISQTFMDDFYWNLNNSNNPNLLQATSSLSEIAQNEYNISQEILRNKSLDDISDFLFNVYGIHRQLEIAQVGEDLQANKVKLVKFSLLDEPIVIEKELGVNN</sequence>
<reference evidence="1 2" key="1">
    <citation type="submission" date="2017-03" db="EMBL/GenBank/DDBJ databases">
        <title>Phylogenomics and comparative genomics of Lactobacillus salivarius, a mammalian gut commensal.</title>
        <authorList>
            <person name="Harris H.M."/>
        </authorList>
    </citation>
    <scope>NUCLEOTIDE SEQUENCE [LARGE SCALE GENOMIC DNA]</scope>
    <source>
        <strain evidence="1 2">LMG 14477</strain>
    </source>
</reference>
<comment type="caution">
    <text evidence="1">The sequence shown here is derived from an EMBL/GenBank/DDBJ whole genome shotgun (WGS) entry which is preliminary data.</text>
</comment>
<organism evidence="1 2">
    <name type="scientific">Ligilactobacillus salivarius</name>
    <dbReference type="NCBI Taxonomy" id="1624"/>
    <lineage>
        <taxon>Bacteria</taxon>
        <taxon>Bacillati</taxon>
        <taxon>Bacillota</taxon>
        <taxon>Bacilli</taxon>
        <taxon>Lactobacillales</taxon>
        <taxon>Lactobacillaceae</taxon>
        <taxon>Ligilactobacillus</taxon>
    </lineage>
</organism>
<gene>
    <name evidence="1" type="ORF">B6U60_01330</name>
</gene>
<proteinExistence type="predicted"/>
<dbReference type="EMBL" id="NBEB01000017">
    <property type="protein sequence ID" value="OQQ86142.1"/>
    <property type="molecule type" value="Genomic_DNA"/>
</dbReference>
<name>A0A1V9R5T9_9LACO</name>
<protein>
    <submittedName>
        <fullName evidence="1">Uncharacterized protein</fullName>
    </submittedName>
</protein>
<accession>A0A1V9R5T9</accession>